<reference evidence="1 2" key="1">
    <citation type="submission" date="2020-07" db="EMBL/GenBank/DDBJ databases">
        <title>Sequencing the genomes of 1000 actinobacteria strains.</title>
        <authorList>
            <person name="Klenk H.-P."/>
        </authorList>
    </citation>
    <scope>NUCLEOTIDE SEQUENCE [LARGE SCALE GENOMIC DNA]</scope>
    <source>
        <strain evidence="1 2">DSM 23871</strain>
    </source>
</reference>
<evidence type="ECO:0000313" key="2">
    <source>
        <dbReference type="Proteomes" id="UP000589620"/>
    </source>
</evidence>
<comment type="caution">
    <text evidence="1">The sequence shown here is derived from an EMBL/GenBank/DDBJ whole genome shotgun (WGS) entry which is preliminary data.</text>
</comment>
<keyword evidence="2" id="KW-1185">Reference proteome</keyword>
<accession>A0A852SVW6</accession>
<proteinExistence type="predicted"/>
<dbReference type="Proteomes" id="UP000589620">
    <property type="component" value="Unassembled WGS sequence"/>
</dbReference>
<evidence type="ECO:0000313" key="1">
    <source>
        <dbReference type="EMBL" id="NYD73159.1"/>
    </source>
</evidence>
<organism evidence="1 2">
    <name type="scientific">Leifsonia soli</name>
    <dbReference type="NCBI Taxonomy" id="582665"/>
    <lineage>
        <taxon>Bacteria</taxon>
        <taxon>Bacillati</taxon>
        <taxon>Actinomycetota</taxon>
        <taxon>Actinomycetes</taxon>
        <taxon>Micrococcales</taxon>
        <taxon>Microbacteriaceae</taxon>
        <taxon>Leifsonia</taxon>
    </lineage>
</organism>
<dbReference type="EMBL" id="JACCBJ010000001">
    <property type="protein sequence ID" value="NYD73159.1"/>
    <property type="molecule type" value="Genomic_DNA"/>
</dbReference>
<dbReference type="AlphaFoldDB" id="A0A852SVW6"/>
<protein>
    <submittedName>
        <fullName evidence="1">Uncharacterized protein</fullName>
    </submittedName>
</protein>
<sequence>MLRYFEDRRITPDVDASISTDTDLDEIVRSISAEHGWPTDWLNTAAAGFIPFAGDDHWEAIHDDDTVSVWVATPPCLLAMKLKAARRGRDDDDVAVLLAYLDIDSADEAEAVFESQYPGELPPPRAYDMLEDILRVGVPDVRRPPAVDLR</sequence>
<name>A0A852SVW6_9MICO</name>
<gene>
    <name evidence="1" type="ORF">BJ963_000678</name>
</gene>